<proteinExistence type="predicted"/>
<evidence type="ECO:0000313" key="1">
    <source>
        <dbReference type="EMBL" id="KKR06401.1"/>
    </source>
</evidence>
<reference evidence="1 2" key="1">
    <citation type="journal article" date="2015" name="Nature">
        <title>rRNA introns, odd ribosomes, and small enigmatic genomes across a large radiation of phyla.</title>
        <authorList>
            <person name="Brown C.T."/>
            <person name="Hug L.A."/>
            <person name="Thomas B.C."/>
            <person name="Sharon I."/>
            <person name="Castelle C.J."/>
            <person name="Singh A."/>
            <person name="Wilkins M.J."/>
            <person name="Williams K.H."/>
            <person name="Banfield J.F."/>
        </authorList>
    </citation>
    <scope>NUCLEOTIDE SEQUENCE [LARGE SCALE GENOMIC DNA]</scope>
</reference>
<gene>
    <name evidence="1" type="ORF">UT34_C0001G0441</name>
</gene>
<protein>
    <submittedName>
        <fullName evidence="1">Uncharacterized protein</fullName>
    </submittedName>
</protein>
<dbReference type="Proteomes" id="UP000034799">
    <property type="component" value="Unassembled WGS sequence"/>
</dbReference>
<sequence>MQKQEISQIKESILSSKLPFVPVSIAEQFDELAAQDVSRRIDDPQGKYARVLADPANAGYFTSSFLRAKRGDPECFYNRVVSSGISPEIGILKDVKYDDFKGLSASSDSMNIFARASSLLNERMRNNISSEEMREFLYNSLVGKVSGDYYSYLWQGC</sequence>
<dbReference type="EMBL" id="LBWK01000001">
    <property type="protein sequence ID" value="KKR06401.1"/>
    <property type="molecule type" value="Genomic_DNA"/>
</dbReference>
<name>A0A0G0N0N8_9BACT</name>
<dbReference type="STRING" id="1619100.UT34_C0001G0441"/>
<comment type="caution">
    <text evidence="1">The sequence shown here is derived from an EMBL/GenBank/DDBJ whole genome shotgun (WGS) entry which is preliminary data.</text>
</comment>
<organism evidence="1 2">
    <name type="scientific">candidate division WS6 bacterium GW2011_GWF2_39_15</name>
    <dbReference type="NCBI Taxonomy" id="1619100"/>
    <lineage>
        <taxon>Bacteria</taxon>
        <taxon>Candidatus Dojkabacteria</taxon>
    </lineage>
</organism>
<dbReference type="AlphaFoldDB" id="A0A0G0N0N8"/>
<evidence type="ECO:0000313" key="2">
    <source>
        <dbReference type="Proteomes" id="UP000034799"/>
    </source>
</evidence>
<accession>A0A0G0N0N8</accession>